<comment type="caution">
    <text evidence="1">The sequence shown here is derived from an EMBL/GenBank/DDBJ whole genome shotgun (WGS) entry which is preliminary data.</text>
</comment>
<dbReference type="EMBL" id="JBIAHM010000016">
    <property type="protein sequence ID" value="MFE9604400.1"/>
    <property type="molecule type" value="Genomic_DNA"/>
</dbReference>
<evidence type="ECO:0000313" key="2">
    <source>
        <dbReference type="Proteomes" id="UP001601303"/>
    </source>
</evidence>
<evidence type="ECO:0000313" key="1">
    <source>
        <dbReference type="EMBL" id="MFE9604400.1"/>
    </source>
</evidence>
<proteinExistence type="predicted"/>
<gene>
    <name evidence="1" type="ORF">ACFYNQ_38360</name>
</gene>
<dbReference type="Proteomes" id="UP001601303">
    <property type="component" value="Unassembled WGS sequence"/>
</dbReference>
<accession>A0ABW6MI64</accession>
<protein>
    <submittedName>
        <fullName evidence="1">Uncharacterized protein</fullName>
    </submittedName>
</protein>
<name>A0ABW6MI64_9ACTN</name>
<keyword evidence="2" id="KW-1185">Reference proteome</keyword>
<dbReference type="RefSeq" id="WP_388113338.1">
    <property type="nucleotide sequence ID" value="NZ_JBIAHM010000016.1"/>
</dbReference>
<sequence>MTVDSRGNWDAHQTNGATVHMNLDQDHAGNVSGDAFVNGVHGGCQGFVRGDDFLVTIDWDNGPKGRYTGHLGLDLRLSGETVDINNPGSTATWFSDPLPAMV</sequence>
<reference evidence="1 2" key="1">
    <citation type="submission" date="2024-10" db="EMBL/GenBank/DDBJ databases">
        <title>The Natural Products Discovery Center: Release of the First 8490 Sequenced Strains for Exploring Actinobacteria Biosynthetic Diversity.</title>
        <authorList>
            <person name="Kalkreuter E."/>
            <person name="Kautsar S.A."/>
            <person name="Yang D."/>
            <person name="Bader C.D."/>
            <person name="Teijaro C.N."/>
            <person name="Fluegel L."/>
            <person name="Davis C.M."/>
            <person name="Simpson J.R."/>
            <person name="Lauterbach L."/>
            <person name="Steele A.D."/>
            <person name="Gui C."/>
            <person name="Meng S."/>
            <person name="Li G."/>
            <person name="Viehrig K."/>
            <person name="Ye F."/>
            <person name="Su P."/>
            <person name="Kiefer A.F."/>
            <person name="Nichols A."/>
            <person name="Cepeda A.J."/>
            <person name="Yan W."/>
            <person name="Fan B."/>
            <person name="Jiang Y."/>
            <person name="Adhikari A."/>
            <person name="Zheng C.-J."/>
            <person name="Schuster L."/>
            <person name="Cowan T.M."/>
            <person name="Smanski M.J."/>
            <person name="Chevrette M.G."/>
            <person name="De Carvalho L.P.S."/>
            <person name="Shen B."/>
        </authorList>
    </citation>
    <scope>NUCLEOTIDE SEQUENCE [LARGE SCALE GENOMIC DNA]</scope>
    <source>
        <strain evidence="1 2">NPDC006488</strain>
    </source>
</reference>
<organism evidence="1 2">
    <name type="scientific">Streptomyces hokutonensis</name>
    <dbReference type="NCBI Taxonomy" id="1306990"/>
    <lineage>
        <taxon>Bacteria</taxon>
        <taxon>Bacillati</taxon>
        <taxon>Actinomycetota</taxon>
        <taxon>Actinomycetes</taxon>
        <taxon>Kitasatosporales</taxon>
        <taxon>Streptomycetaceae</taxon>
        <taxon>Streptomyces</taxon>
    </lineage>
</organism>